<evidence type="ECO:0000259" key="4">
    <source>
        <dbReference type="PROSITE" id="PS50932"/>
    </source>
</evidence>
<evidence type="ECO:0000256" key="1">
    <source>
        <dbReference type="ARBA" id="ARBA00023015"/>
    </source>
</evidence>
<dbReference type="SUPFAM" id="SSF53822">
    <property type="entry name" value="Periplasmic binding protein-like I"/>
    <property type="match status" value="1"/>
</dbReference>
<dbReference type="Proteomes" id="UP001227317">
    <property type="component" value="Unassembled WGS sequence"/>
</dbReference>
<evidence type="ECO:0000256" key="3">
    <source>
        <dbReference type="ARBA" id="ARBA00023163"/>
    </source>
</evidence>
<name>A0ABU0WMH6_9PROT</name>
<dbReference type="InterPro" id="IPR010982">
    <property type="entry name" value="Lambda_DNA-bd_dom_sf"/>
</dbReference>
<dbReference type="CDD" id="cd01575">
    <property type="entry name" value="PBP1_GntR"/>
    <property type="match status" value="1"/>
</dbReference>
<accession>A0ABU0WMH6</accession>
<dbReference type="PANTHER" id="PTHR30146">
    <property type="entry name" value="LACI-RELATED TRANSCRIPTIONAL REPRESSOR"/>
    <property type="match status" value="1"/>
</dbReference>
<dbReference type="Gene3D" id="3.40.50.2300">
    <property type="match status" value="2"/>
</dbReference>
<evidence type="ECO:0000256" key="2">
    <source>
        <dbReference type="ARBA" id="ARBA00023125"/>
    </source>
</evidence>
<dbReference type="EMBL" id="JAUJFI010000140">
    <property type="protein sequence ID" value="MDQ2105400.1"/>
    <property type="molecule type" value="Genomic_DNA"/>
</dbReference>
<dbReference type="InterPro" id="IPR000843">
    <property type="entry name" value="HTH_LacI"/>
</dbReference>
<dbReference type="Gene3D" id="1.10.260.40">
    <property type="entry name" value="lambda repressor-like DNA-binding domains"/>
    <property type="match status" value="1"/>
</dbReference>
<feature type="domain" description="HTH lacI-type" evidence="4">
    <location>
        <begin position="17"/>
        <end position="71"/>
    </location>
</feature>
<dbReference type="CDD" id="cd01392">
    <property type="entry name" value="HTH_LacI"/>
    <property type="match status" value="1"/>
</dbReference>
<keyword evidence="6" id="KW-1185">Reference proteome</keyword>
<dbReference type="Pfam" id="PF13377">
    <property type="entry name" value="Peripla_BP_3"/>
    <property type="match status" value="1"/>
</dbReference>
<sequence length="357" mass="37902">MTTAPTRKPRSSRSGRATMADVAAAAGVSAMTVSRALRRPDSVSAEVRARVEEASRRLGFVPSRVASALASARTMTVAVLIPSLTNAVFIDLLAGVQETLSPHGYQPLIGVTGYGPEAEERVLRAQLAHDPDGVILTGLDHTPGTWDLLRSLTVPVVHTMDLTTEGGLGDGGHGDGGVRTVGFSQFDAGYAIGAHLAERGRRRIGLIAGQLDPRTRQRCDGWRQALRDAGRHDPDRELLVPDATSVALGAELLERALAAHPDTDALFLCNDDLAQGALFQCARLGIPVPERLAVAGFNDLAGAAWTVPPLTTVATPRRAIGVEAARLLIAGMEDRAQSRPEPRCVDLGFRLMVRETT</sequence>
<proteinExistence type="predicted"/>
<keyword evidence="3" id="KW-0804">Transcription</keyword>
<dbReference type="Pfam" id="PF00356">
    <property type="entry name" value="LacI"/>
    <property type="match status" value="1"/>
</dbReference>
<evidence type="ECO:0000313" key="6">
    <source>
        <dbReference type="Proteomes" id="UP001227317"/>
    </source>
</evidence>
<comment type="caution">
    <text evidence="5">The sequence shown here is derived from an EMBL/GenBank/DDBJ whole genome shotgun (WGS) entry which is preliminary data.</text>
</comment>
<reference evidence="5 6" key="1">
    <citation type="submission" date="2023-06" db="EMBL/GenBank/DDBJ databases">
        <title>Azospirillum isscasensis sp.nov, a bacterium isolated from rhizosphere soil of rice.</title>
        <authorList>
            <person name="Wang H."/>
        </authorList>
    </citation>
    <scope>NUCLEOTIDE SEQUENCE [LARGE SCALE GENOMIC DNA]</scope>
    <source>
        <strain evidence="5 6">C340-1</strain>
    </source>
</reference>
<dbReference type="InterPro" id="IPR028082">
    <property type="entry name" value="Peripla_BP_I"/>
</dbReference>
<dbReference type="PROSITE" id="PS00356">
    <property type="entry name" value="HTH_LACI_1"/>
    <property type="match status" value="1"/>
</dbReference>
<dbReference type="PANTHER" id="PTHR30146:SF33">
    <property type="entry name" value="TRANSCRIPTIONAL REGULATOR"/>
    <property type="match status" value="1"/>
</dbReference>
<keyword evidence="1" id="KW-0805">Transcription regulation</keyword>
<evidence type="ECO:0000313" key="5">
    <source>
        <dbReference type="EMBL" id="MDQ2105400.1"/>
    </source>
</evidence>
<dbReference type="RefSeq" id="WP_306709910.1">
    <property type="nucleotide sequence ID" value="NZ_JAUJFI010000140.1"/>
</dbReference>
<dbReference type="GO" id="GO:0003677">
    <property type="term" value="F:DNA binding"/>
    <property type="evidence" value="ECO:0007669"/>
    <property type="project" value="UniProtKB-KW"/>
</dbReference>
<dbReference type="InterPro" id="IPR046335">
    <property type="entry name" value="LacI/GalR-like_sensor"/>
</dbReference>
<keyword evidence="2 5" id="KW-0238">DNA-binding</keyword>
<protein>
    <submittedName>
        <fullName evidence="5">LacI family DNA-binding transcriptional regulator</fullName>
    </submittedName>
</protein>
<gene>
    <name evidence="5" type="ORF">QSG27_22065</name>
</gene>
<dbReference type="SMART" id="SM00354">
    <property type="entry name" value="HTH_LACI"/>
    <property type="match status" value="1"/>
</dbReference>
<dbReference type="SUPFAM" id="SSF47413">
    <property type="entry name" value="lambda repressor-like DNA-binding domains"/>
    <property type="match status" value="1"/>
</dbReference>
<organism evidence="5 6">
    <name type="scientific">Azospirillum isscasi</name>
    <dbReference type="NCBI Taxonomy" id="3053926"/>
    <lineage>
        <taxon>Bacteria</taxon>
        <taxon>Pseudomonadati</taxon>
        <taxon>Pseudomonadota</taxon>
        <taxon>Alphaproteobacteria</taxon>
        <taxon>Rhodospirillales</taxon>
        <taxon>Azospirillaceae</taxon>
        <taxon>Azospirillum</taxon>
    </lineage>
</organism>
<dbReference type="PROSITE" id="PS50932">
    <property type="entry name" value="HTH_LACI_2"/>
    <property type="match status" value="1"/>
</dbReference>